<evidence type="ECO:0000256" key="1">
    <source>
        <dbReference type="ARBA" id="ARBA00001946"/>
    </source>
</evidence>
<dbReference type="GO" id="GO:0005829">
    <property type="term" value="C:cytosol"/>
    <property type="evidence" value="ECO:0007669"/>
    <property type="project" value="TreeGrafter"/>
</dbReference>
<dbReference type="PANTHER" id="PTHR11839">
    <property type="entry name" value="UDP/ADP-SUGAR PYROPHOSPHATASE"/>
    <property type="match status" value="1"/>
</dbReference>
<dbReference type="PANTHER" id="PTHR11839:SF18">
    <property type="entry name" value="NUDIX HYDROLASE DOMAIN-CONTAINING PROTEIN"/>
    <property type="match status" value="1"/>
</dbReference>
<gene>
    <name evidence="4" type="ORF">HNR42_001420</name>
</gene>
<dbReference type="Gene3D" id="3.90.79.10">
    <property type="entry name" value="Nucleoside Triphosphate Pyrophosphohydrolase"/>
    <property type="match status" value="1"/>
</dbReference>
<dbReference type="InterPro" id="IPR015797">
    <property type="entry name" value="NUDIX_hydrolase-like_dom_sf"/>
</dbReference>
<proteinExistence type="predicted"/>
<accession>A0A841HX66</accession>
<dbReference type="EMBL" id="JACHHG010000004">
    <property type="protein sequence ID" value="MBB6097997.1"/>
    <property type="molecule type" value="Genomic_DNA"/>
</dbReference>
<dbReference type="AlphaFoldDB" id="A0A841HX66"/>
<dbReference type="PROSITE" id="PS51462">
    <property type="entry name" value="NUDIX"/>
    <property type="match status" value="1"/>
</dbReference>
<evidence type="ECO:0000259" key="3">
    <source>
        <dbReference type="PROSITE" id="PS51462"/>
    </source>
</evidence>
<evidence type="ECO:0000313" key="4">
    <source>
        <dbReference type="EMBL" id="MBB6097997.1"/>
    </source>
</evidence>
<keyword evidence="5" id="KW-1185">Reference proteome</keyword>
<evidence type="ECO:0000256" key="2">
    <source>
        <dbReference type="ARBA" id="ARBA00022801"/>
    </source>
</evidence>
<comment type="caution">
    <text evidence="4">The sequence shown here is derived from an EMBL/GenBank/DDBJ whole genome shotgun (WGS) entry which is preliminary data.</text>
</comment>
<dbReference type="InterPro" id="IPR000086">
    <property type="entry name" value="NUDIX_hydrolase_dom"/>
</dbReference>
<organism evidence="4 5">
    <name type="scientific">Deinobacterium chartae</name>
    <dbReference type="NCBI Taxonomy" id="521158"/>
    <lineage>
        <taxon>Bacteria</taxon>
        <taxon>Thermotogati</taxon>
        <taxon>Deinococcota</taxon>
        <taxon>Deinococci</taxon>
        <taxon>Deinococcales</taxon>
        <taxon>Deinococcaceae</taxon>
        <taxon>Deinobacterium</taxon>
    </lineage>
</organism>
<reference evidence="4 5" key="1">
    <citation type="submission" date="2020-08" db="EMBL/GenBank/DDBJ databases">
        <title>Genomic Encyclopedia of Type Strains, Phase IV (KMG-IV): sequencing the most valuable type-strain genomes for metagenomic binning, comparative biology and taxonomic classification.</title>
        <authorList>
            <person name="Goeker M."/>
        </authorList>
    </citation>
    <scope>NUCLEOTIDE SEQUENCE [LARGE SCALE GENOMIC DNA]</scope>
    <source>
        <strain evidence="4 5">DSM 21458</strain>
    </source>
</reference>
<dbReference type="GO" id="GO:0019693">
    <property type="term" value="P:ribose phosphate metabolic process"/>
    <property type="evidence" value="ECO:0007669"/>
    <property type="project" value="TreeGrafter"/>
</dbReference>
<dbReference type="GO" id="GO:0006753">
    <property type="term" value="P:nucleoside phosphate metabolic process"/>
    <property type="evidence" value="ECO:0007669"/>
    <property type="project" value="TreeGrafter"/>
</dbReference>
<dbReference type="InterPro" id="IPR020084">
    <property type="entry name" value="NUDIX_hydrolase_CS"/>
</dbReference>
<dbReference type="EC" id="3.6.1.13" evidence="4"/>
<evidence type="ECO:0000313" key="5">
    <source>
        <dbReference type="Proteomes" id="UP000569951"/>
    </source>
</evidence>
<feature type="domain" description="Nudix hydrolase" evidence="3">
    <location>
        <begin position="24"/>
        <end position="150"/>
    </location>
</feature>
<comment type="cofactor">
    <cofactor evidence="1">
        <name>Mg(2+)</name>
        <dbReference type="ChEBI" id="CHEBI:18420"/>
    </cofactor>
</comment>
<dbReference type="Proteomes" id="UP000569951">
    <property type="component" value="Unassembled WGS sequence"/>
</dbReference>
<protein>
    <submittedName>
        <fullName evidence="4">ADP-ribose pyrophosphatase</fullName>
        <ecNumber evidence="4">3.6.1.13</ecNumber>
    </submittedName>
</protein>
<sequence length="163" mass="18152">MTETLYEGKILRLQRLDARWEVIDHADAVAILALRDSQMLVVRQYRPAIGKHTLEAPAGLIDPGETPLEAALRELSEEANLGGHLELLTRFYPSPGFSNEEVYLFEATDLFEKPGTPDEDEELEVLWMRPQHVLEALRSGEVAGSASTITAALFALQRLQDPA</sequence>
<keyword evidence="2 4" id="KW-0378">Hydrolase</keyword>
<name>A0A841HX66_9DEIO</name>
<dbReference type="Pfam" id="PF00293">
    <property type="entry name" value="NUDIX"/>
    <property type="match status" value="1"/>
</dbReference>
<dbReference type="GO" id="GO:0047631">
    <property type="term" value="F:ADP-ribose diphosphatase activity"/>
    <property type="evidence" value="ECO:0007669"/>
    <property type="project" value="UniProtKB-EC"/>
</dbReference>
<dbReference type="RefSeq" id="WP_183985971.1">
    <property type="nucleotide sequence ID" value="NZ_JACHHG010000004.1"/>
</dbReference>
<dbReference type="PROSITE" id="PS00893">
    <property type="entry name" value="NUDIX_BOX"/>
    <property type="match status" value="1"/>
</dbReference>
<dbReference type="SUPFAM" id="SSF55811">
    <property type="entry name" value="Nudix"/>
    <property type="match status" value="1"/>
</dbReference>